<protein>
    <recommendedName>
        <fullName evidence="3">Copper chaperone</fullName>
    </recommendedName>
</protein>
<dbReference type="EMBL" id="AKAU01000292">
    <property type="protein sequence ID" value="EIM93802.1"/>
    <property type="molecule type" value="Genomic_DNA"/>
</dbReference>
<dbReference type="RefSeq" id="WP_009770944.1">
    <property type="nucleotide sequence ID" value="NZ_AKAU01000292.1"/>
</dbReference>
<evidence type="ECO:0008006" key="3">
    <source>
        <dbReference type="Google" id="ProtNLM"/>
    </source>
</evidence>
<gene>
    <name evidence="1" type="ORF">WQE_47189</name>
</gene>
<evidence type="ECO:0000313" key="2">
    <source>
        <dbReference type="Proteomes" id="UP000004980"/>
    </source>
</evidence>
<proteinExistence type="predicted"/>
<dbReference type="Gene3D" id="3.30.70.100">
    <property type="match status" value="1"/>
</dbReference>
<organism evidence="1 2">
    <name type="scientific">Paraburkholderia hospita</name>
    <dbReference type="NCBI Taxonomy" id="169430"/>
    <lineage>
        <taxon>Bacteria</taxon>
        <taxon>Pseudomonadati</taxon>
        <taxon>Pseudomonadota</taxon>
        <taxon>Betaproteobacteria</taxon>
        <taxon>Burkholderiales</taxon>
        <taxon>Burkholderiaceae</taxon>
        <taxon>Paraburkholderia</taxon>
    </lineage>
</organism>
<dbReference type="SUPFAM" id="SSF55008">
    <property type="entry name" value="HMA, heavy metal-associated domain"/>
    <property type="match status" value="1"/>
</dbReference>
<keyword evidence="2" id="KW-1185">Reference proteome</keyword>
<dbReference type="InterPro" id="IPR036163">
    <property type="entry name" value="HMA_dom_sf"/>
</dbReference>
<accession>A0ABN0F5G7</accession>
<name>A0ABN0F5G7_9BURK</name>
<evidence type="ECO:0000313" key="1">
    <source>
        <dbReference type="EMBL" id="EIM93802.1"/>
    </source>
</evidence>
<reference evidence="1 2" key="1">
    <citation type="journal article" date="2012" name="J. Bacteriol.">
        <title>Draft Genome Sequence of the Soil Bacterium Burkholderia terrae Strain BS001, Which Interacts with Fungal Surface Structures.</title>
        <authorList>
            <person name="Nazir R."/>
            <person name="Hansen M.A."/>
            <person name="Sorensen S."/>
            <person name="van Elsas J.D."/>
        </authorList>
    </citation>
    <scope>NUCLEOTIDE SEQUENCE [LARGE SCALE GENOMIC DNA]</scope>
    <source>
        <strain evidence="1 2">BS001</strain>
    </source>
</reference>
<comment type="caution">
    <text evidence="1">The sequence shown here is derived from an EMBL/GenBank/DDBJ whole genome shotgun (WGS) entry which is preliminary data.</text>
</comment>
<sequence length="66" mass="7355">MKFEVKNMTGGDDSRVIARAIRTVDPDAKVNVNESTHAVKVNSWLLAEEFLIAFEEAGYDVRITEG</sequence>
<dbReference type="Proteomes" id="UP000004980">
    <property type="component" value="Unassembled WGS sequence"/>
</dbReference>